<evidence type="ECO:0000313" key="2">
    <source>
        <dbReference type="EMBL" id="EDR06127.1"/>
    </source>
</evidence>
<feature type="compositionally biased region" description="Polar residues" evidence="1">
    <location>
        <begin position="203"/>
        <end position="226"/>
    </location>
</feature>
<feature type="region of interest" description="Disordered" evidence="1">
    <location>
        <begin position="186"/>
        <end position="253"/>
    </location>
</feature>
<dbReference type="KEGG" id="lbc:LACBIDRAFT_328900"/>
<evidence type="ECO:0000313" key="3">
    <source>
        <dbReference type="Proteomes" id="UP000001194"/>
    </source>
</evidence>
<dbReference type="GeneID" id="6078672"/>
<proteinExistence type="predicted"/>
<dbReference type="AlphaFoldDB" id="B0DGC9"/>
<protein>
    <submittedName>
        <fullName evidence="2">Predicted protein</fullName>
    </submittedName>
</protein>
<dbReference type="STRING" id="486041.B0DGC9"/>
<organism evidence="3">
    <name type="scientific">Laccaria bicolor (strain S238N-H82 / ATCC MYA-4686)</name>
    <name type="common">Bicoloured deceiver</name>
    <name type="synonym">Laccaria laccata var. bicolor</name>
    <dbReference type="NCBI Taxonomy" id="486041"/>
    <lineage>
        <taxon>Eukaryota</taxon>
        <taxon>Fungi</taxon>
        <taxon>Dikarya</taxon>
        <taxon>Basidiomycota</taxon>
        <taxon>Agaricomycotina</taxon>
        <taxon>Agaricomycetes</taxon>
        <taxon>Agaricomycetidae</taxon>
        <taxon>Agaricales</taxon>
        <taxon>Agaricineae</taxon>
        <taxon>Hydnangiaceae</taxon>
        <taxon>Laccaria</taxon>
    </lineage>
</organism>
<reference evidence="2 3" key="1">
    <citation type="journal article" date="2008" name="Nature">
        <title>The genome of Laccaria bicolor provides insights into mycorrhizal symbiosis.</title>
        <authorList>
            <person name="Martin F."/>
            <person name="Aerts A."/>
            <person name="Ahren D."/>
            <person name="Brun A."/>
            <person name="Danchin E.G.J."/>
            <person name="Duchaussoy F."/>
            <person name="Gibon J."/>
            <person name="Kohler A."/>
            <person name="Lindquist E."/>
            <person name="Pereda V."/>
            <person name="Salamov A."/>
            <person name="Shapiro H.J."/>
            <person name="Wuyts J."/>
            <person name="Blaudez D."/>
            <person name="Buee M."/>
            <person name="Brokstein P."/>
            <person name="Canbaeck B."/>
            <person name="Cohen D."/>
            <person name="Courty P.E."/>
            <person name="Coutinho P.M."/>
            <person name="Delaruelle C."/>
            <person name="Detter J.C."/>
            <person name="Deveau A."/>
            <person name="DiFazio S."/>
            <person name="Duplessis S."/>
            <person name="Fraissinet-Tachet L."/>
            <person name="Lucic E."/>
            <person name="Frey-Klett P."/>
            <person name="Fourrey C."/>
            <person name="Feussner I."/>
            <person name="Gay G."/>
            <person name="Grimwood J."/>
            <person name="Hoegger P.J."/>
            <person name="Jain P."/>
            <person name="Kilaru S."/>
            <person name="Labbe J."/>
            <person name="Lin Y.C."/>
            <person name="Legue V."/>
            <person name="Le Tacon F."/>
            <person name="Marmeisse R."/>
            <person name="Melayah D."/>
            <person name="Montanini B."/>
            <person name="Muratet M."/>
            <person name="Nehls U."/>
            <person name="Niculita-Hirzel H."/>
            <person name="Oudot-Le Secq M.P."/>
            <person name="Peter M."/>
            <person name="Quesneville H."/>
            <person name="Rajashekar B."/>
            <person name="Reich M."/>
            <person name="Rouhier N."/>
            <person name="Schmutz J."/>
            <person name="Yin T."/>
            <person name="Chalot M."/>
            <person name="Henrissat B."/>
            <person name="Kuees U."/>
            <person name="Lucas S."/>
            <person name="Van de Peer Y."/>
            <person name="Podila G.K."/>
            <person name="Polle A."/>
            <person name="Pukkila P.J."/>
            <person name="Richardson P.M."/>
            <person name="Rouze P."/>
            <person name="Sanders I.R."/>
            <person name="Stajich J.E."/>
            <person name="Tunlid A."/>
            <person name="Tuskan G."/>
            <person name="Grigoriev I.V."/>
        </authorList>
    </citation>
    <scope>NUCLEOTIDE SEQUENCE [LARGE SCALE GENOMIC DNA]</scope>
    <source>
        <strain evidence="3">S238N-H82 / ATCC MYA-4686</strain>
    </source>
</reference>
<dbReference type="OrthoDB" id="3133596at2759"/>
<keyword evidence="3" id="KW-1185">Reference proteome</keyword>
<sequence>MRLNTRIWFHRLREIHNYAWNVELSTSTHVKTFVSMSLAHPYISLISVGAKFHSLLDKDNWLLLPDDDTLALFRCGAVFPKYEPGEIFRYRFVPLRQMDSVPIHLQINQDPPMSPAFFRTIVHPFDDLPIIGSHLRPHFVIYNAALKLADDEKYQSQHPTLAESLQEILSIYLRWTVTPTRKFLNSPITPSAPSENEEPDACSSVTGHSAQTTQTAPGRVTRSSKLSRIGDIQDERVFNEETPMKKSGSVKSGGMLGAPRLAYKI</sequence>
<accession>B0DGC9</accession>
<dbReference type="InParanoid" id="B0DGC9"/>
<dbReference type="RefSeq" id="XP_001882988.1">
    <property type="nucleotide sequence ID" value="XM_001882953.1"/>
</dbReference>
<gene>
    <name evidence="2" type="ORF">LACBIDRAFT_328900</name>
</gene>
<feature type="compositionally biased region" description="Basic and acidic residues" evidence="1">
    <location>
        <begin position="231"/>
        <end position="244"/>
    </location>
</feature>
<evidence type="ECO:0000256" key="1">
    <source>
        <dbReference type="SAM" id="MobiDB-lite"/>
    </source>
</evidence>
<dbReference type="HOGENOM" id="CLU_1049970_0_0_1"/>
<dbReference type="EMBL" id="DS547109">
    <property type="protein sequence ID" value="EDR06127.1"/>
    <property type="molecule type" value="Genomic_DNA"/>
</dbReference>
<name>B0DGC9_LACBS</name>
<dbReference type="Proteomes" id="UP000001194">
    <property type="component" value="Unassembled WGS sequence"/>
</dbReference>